<keyword evidence="12 14" id="KW-1015">Disulfide bond</keyword>
<proteinExistence type="predicted"/>
<dbReference type="GO" id="GO:0080090">
    <property type="term" value="P:regulation of primary metabolic process"/>
    <property type="evidence" value="ECO:0007669"/>
    <property type="project" value="UniProtKB-ARBA"/>
</dbReference>
<feature type="compositionally biased region" description="Polar residues" evidence="15">
    <location>
        <begin position="829"/>
        <end position="838"/>
    </location>
</feature>
<keyword evidence="3" id="KW-1003">Cell membrane</keyword>
<evidence type="ECO:0000259" key="16">
    <source>
        <dbReference type="PROSITE" id="PS50026"/>
    </source>
</evidence>
<evidence type="ECO:0000256" key="7">
    <source>
        <dbReference type="ARBA" id="ARBA00022729"/>
    </source>
</evidence>
<dbReference type="GO" id="GO:0060562">
    <property type="term" value="P:epithelial tube morphogenesis"/>
    <property type="evidence" value="ECO:0007669"/>
    <property type="project" value="UniProtKB-ARBA"/>
</dbReference>
<feature type="domain" description="EGF-like" evidence="16">
    <location>
        <begin position="644"/>
        <end position="680"/>
    </location>
</feature>
<dbReference type="GO" id="GO:0003002">
    <property type="term" value="P:regionalization"/>
    <property type="evidence" value="ECO:0007669"/>
    <property type="project" value="UniProtKB-ARBA"/>
</dbReference>
<comment type="caution">
    <text evidence="14">Lacks conserved residue(s) required for the propagation of feature annotation.</text>
</comment>
<evidence type="ECO:0000256" key="13">
    <source>
        <dbReference type="ARBA" id="ARBA00023180"/>
    </source>
</evidence>
<reference evidence="17" key="1">
    <citation type="journal article" date="2023" name="G3 (Bethesda)">
        <title>A reference genome for the long-term kleptoplast-retaining sea slug Elysia crispata morphotype clarki.</title>
        <authorList>
            <person name="Eastman K.E."/>
            <person name="Pendleton A.L."/>
            <person name="Shaikh M.A."/>
            <person name="Suttiyut T."/>
            <person name="Ogas R."/>
            <person name="Tomko P."/>
            <person name="Gavelis G."/>
            <person name="Widhalm J.R."/>
            <person name="Wisecaver J.H."/>
        </authorList>
    </citation>
    <scope>NUCLEOTIDE SEQUENCE</scope>
    <source>
        <strain evidence="17">ECLA1</strain>
    </source>
</reference>
<feature type="disulfide bond" evidence="14">
    <location>
        <begin position="555"/>
        <end position="564"/>
    </location>
</feature>
<feature type="disulfide bond" evidence="14">
    <location>
        <begin position="477"/>
        <end position="486"/>
    </location>
</feature>
<evidence type="ECO:0000256" key="1">
    <source>
        <dbReference type="ARBA" id="ARBA00004247"/>
    </source>
</evidence>
<dbReference type="FunFam" id="2.10.25.10:FF:000004">
    <property type="entry name" value="Neurogenic locus notch 1"/>
    <property type="match status" value="1"/>
</dbReference>
<dbReference type="GO" id="GO:0042063">
    <property type="term" value="P:gliogenesis"/>
    <property type="evidence" value="ECO:0007669"/>
    <property type="project" value="UniProtKB-ARBA"/>
</dbReference>
<feature type="domain" description="EGF-like" evidence="16">
    <location>
        <begin position="528"/>
        <end position="565"/>
    </location>
</feature>
<feature type="domain" description="EGF-like" evidence="16">
    <location>
        <begin position="489"/>
        <end position="526"/>
    </location>
</feature>
<dbReference type="GO" id="GO:0048598">
    <property type="term" value="P:embryonic morphogenesis"/>
    <property type="evidence" value="ECO:0007669"/>
    <property type="project" value="UniProtKB-ARBA"/>
</dbReference>
<dbReference type="GO" id="GO:0008593">
    <property type="term" value="P:regulation of Notch signaling pathway"/>
    <property type="evidence" value="ECO:0007669"/>
    <property type="project" value="UniProtKB-ARBA"/>
</dbReference>
<dbReference type="GO" id="GO:0016324">
    <property type="term" value="C:apical plasma membrane"/>
    <property type="evidence" value="ECO:0007669"/>
    <property type="project" value="UniProtKB-SubCell"/>
</dbReference>
<evidence type="ECO:0000256" key="4">
    <source>
        <dbReference type="ARBA" id="ARBA00022536"/>
    </source>
</evidence>
<dbReference type="PANTHER" id="PTHR24049">
    <property type="entry name" value="CRUMBS FAMILY MEMBER"/>
    <property type="match status" value="1"/>
</dbReference>
<feature type="region of interest" description="Disordered" evidence="15">
    <location>
        <begin position="818"/>
        <end position="852"/>
    </location>
</feature>
<protein>
    <recommendedName>
        <fullName evidence="16">EGF-like domain-containing protein</fullName>
    </recommendedName>
</protein>
<dbReference type="PRINTS" id="PR00010">
    <property type="entry name" value="EGFBLOOD"/>
</dbReference>
<keyword evidence="7" id="KW-0732">Signal</keyword>
<feature type="disulfide bond" evidence="14">
    <location>
        <begin position="594"/>
        <end position="603"/>
    </location>
</feature>
<dbReference type="PROSITE" id="PS01187">
    <property type="entry name" value="EGF_CA"/>
    <property type="match status" value="3"/>
</dbReference>
<dbReference type="FunFam" id="2.10.25.10:FF:000031">
    <property type="entry name" value="neurogenic locus notch homolog protein 3"/>
    <property type="match status" value="1"/>
</dbReference>
<feature type="disulfide bond" evidence="14">
    <location>
        <begin position="708"/>
        <end position="717"/>
    </location>
</feature>
<dbReference type="GO" id="GO:0009967">
    <property type="term" value="P:positive regulation of signal transduction"/>
    <property type="evidence" value="ECO:0007669"/>
    <property type="project" value="UniProtKB-ARBA"/>
</dbReference>
<evidence type="ECO:0000256" key="3">
    <source>
        <dbReference type="ARBA" id="ARBA00022475"/>
    </source>
</evidence>
<evidence type="ECO:0000256" key="5">
    <source>
        <dbReference type="ARBA" id="ARBA00022553"/>
    </source>
</evidence>
<feature type="domain" description="EGF-like" evidence="16">
    <location>
        <begin position="451"/>
        <end position="487"/>
    </location>
</feature>
<dbReference type="InterPro" id="IPR000152">
    <property type="entry name" value="EGF-type_Asp/Asn_hydroxyl_site"/>
</dbReference>
<accession>A0AAE0ZQ38</accession>
<evidence type="ECO:0000256" key="9">
    <source>
        <dbReference type="ARBA" id="ARBA00022782"/>
    </source>
</evidence>
<dbReference type="SMART" id="SM00181">
    <property type="entry name" value="EGF"/>
    <property type="match status" value="7"/>
</dbReference>
<dbReference type="GO" id="GO:0048871">
    <property type="term" value="P:multicellular organismal-level homeostasis"/>
    <property type="evidence" value="ECO:0007669"/>
    <property type="project" value="UniProtKB-ARBA"/>
</dbReference>
<keyword evidence="18" id="KW-1185">Reference proteome</keyword>
<evidence type="ECO:0000256" key="6">
    <source>
        <dbReference type="ARBA" id="ARBA00022692"/>
    </source>
</evidence>
<comment type="subcellular location">
    <subcellularLocation>
        <location evidence="1">Apical cell membrane</location>
        <topology evidence="1">Single-pass type I membrane protein</topology>
    </subcellularLocation>
</comment>
<dbReference type="FunFam" id="2.10.25.10:FF:000565">
    <property type="entry name" value="Predicted protein"/>
    <property type="match status" value="1"/>
</dbReference>
<dbReference type="InterPro" id="IPR009030">
    <property type="entry name" value="Growth_fac_rcpt_cys_sf"/>
</dbReference>
<dbReference type="GO" id="GO:0060255">
    <property type="term" value="P:regulation of macromolecule metabolic process"/>
    <property type="evidence" value="ECO:0007669"/>
    <property type="project" value="UniProtKB-ARBA"/>
</dbReference>
<dbReference type="GO" id="GO:0051093">
    <property type="term" value="P:negative regulation of developmental process"/>
    <property type="evidence" value="ECO:0007669"/>
    <property type="project" value="UniProtKB-ARBA"/>
</dbReference>
<dbReference type="CDD" id="cd00054">
    <property type="entry name" value="EGF_CA"/>
    <property type="match status" value="7"/>
</dbReference>
<keyword evidence="11" id="KW-0472">Membrane</keyword>
<dbReference type="InterPro" id="IPR018097">
    <property type="entry name" value="EGF_Ca-bd_CS"/>
</dbReference>
<dbReference type="GO" id="GO:0048638">
    <property type="term" value="P:regulation of developmental growth"/>
    <property type="evidence" value="ECO:0007669"/>
    <property type="project" value="UniProtKB-ARBA"/>
</dbReference>
<dbReference type="InterPro" id="IPR013032">
    <property type="entry name" value="EGF-like_CS"/>
</dbReference>
<feature type="domain" description="EGF-like" evidence="16">
    <location>
        <begin position="606"/>
        <end position="642"/>
    </location>
</feature>
<evidence type="ECO:0000313" key="18">
    <source>
        <dbReference type="Proteomes" id="UP001283361"/>
    </source>
</evidence>
<dbReference type="GO" id="GO:0048666">
    <property type="term" value="P:neuron development"/>
    <property type="evidence" value="ECO:0007669"/>
    <property type="project" value="UniProtKB-ARBA"/>
</dbReference>
<feature type="region of interest" description="Disordered" evidence="15">
    <location>
        <begin position="900"/>
        <end position="926"/>
    </location>
</feature>
<keyword evidence="6" id="KW-0812">Transmembrane</keyword>
<dbReference type="GO" id="GO:0048592">
    <property type="term" value="P:eye morphogenesis"/>
    <property type="evidence" value="ECO:0007669"/>
    <property type="project" value="UniProtKB-ARBA"/>
</dbReference>
<dbReference type="GO" id="GO:0051241">
    <property type="term" value="P:negative regulation of multicellular organismal process"/>
    <property type="evidence" value="ECO:0007669"/>
    <property type="project" value="UniProtKB-ARBA"/>
</dbReference>
<feature type="compositionally biased region" description="Polar residues" evidence="15">
    <location>
        <begin position="915"/>
        <end position="926"/>
    </location>
</feature>
<dbReference type="GO" id="GO:0009792">
    <property type="term" value="P:embryo development ending in birth or egg hatching"/>
    <property type="evidence" value="ECO:0007669"/>
    <property type="project" value="UniProtKB-ARBA"/>
</dbReference>
<dbReference type="PROSITE" id="PS01186">
    <property type="entry name" value="EGF_2"/>
    <property type="match status" value="7"/>
</dbReference>
<comment type="caution">
    <text evidence="17">The sequence shown here is derived from an EMBL/GenBank/DDBJ whole genome shotgun (WGS) entry which is preliminary data.</text>
</comment>
<dbReference type="GO" id="GO:0002064">
    <property type="term" value="P:epithelial cell development"/>
    <property type="evidence" value="ECO:0007669"/>
    <property type="project" value="UniProtKB-ARBA"/>
</dbReference>
<evidence type="ECO:0000256" key="11">
    <source>
        <dbReference type="ARBA" id="ARBA00023136"/>
    </source>
</evidence>
<feature type="disulfide bond" evidence="14">
    <location>
        <begin position="516"/>
        <end position="525"/>
    </location>
</feature>
<dbReference type="PROSITE" id="PS50026">
    <property type="entry name" value="EGF_3"/>
    <property type="match status" value="7"/>
</dbReference>
<keyword evidence="9" id="KW-0221">Differentiation</keyword>
<dbReference type="InterPro" id="IPR051022">
    <property type="entry name" value="Notch_Cell-Fate_Det"/>
</dbReference>
<evidence type="ECO:0000256" key="2">
    <source>
        <dbReference type="ARBA" id="ARBA00022473"/>
    </source>
</evidence>
<evidence type="ECO:0000313" key="17">
    <source>
        <dbReference type="EMBL" id="KAK3773528.1"/>
    </source>
</evidence>
<evidence type="ECO:0000256" key="10">
    <source>
        <dbReference type="ARBA" id="ARBA00022989"/>
    </source>
</evidence>
<dbReference type="Proteomes" id="UP001283361">
    <property type="component" value="Unassembled WGS sequence"/>
</dbReference>
<feature type="compositionally biased region" description="Basic residues" evidence="15">
    <location>
        <begin position="818"/>
        <end position="828"/>
    </location>
</feature>
<organism evidence="17 18">
    <name type="scientific">Elysia crispata</name>
    <name type="common">lettuce slug</name>
    <dbReference type="NCBI Taxonomy" id="231223"/>
    <lineage>
        <taxon>Eukaryota</taxon>
        <taxon>Metazoa</taxon>
        <taxon>Spiralia</taxon>
        <taxon>Lophotrochozoa</taxon>
        <taxon>Mollusca</taxon>
        <taxon>Gastropoda</taxon>
        <taxon>Heterobranchia</taxon>
        <taxon>Euthyneura</taxon>
        <taxon>Panpulmonata</taxon>
        <taxon>Sacoglossa</taxon>
        <taxon>Placobranchoidea</taxon>
        <taxon>Plakobranchidae</taxon>
        <taxon>Elysia</taxon>
    </lineage>
</organism>
<dbReference type="SUPFAM" id="SSF57196">
    <property type="entry name" value="EGF/Laminin"/>
    <property type="match status" value="3"/>
</dbReference>
<dbReference type="Gene3D" id="2.10.25.10">
    <property type="entry name" value="Laminin"/>
    <property type="match status" value="7"/>
</dbReference>
<dbReference type="GO" id="GO:0000902">
    <property type="term" value="P:cell morphogenesis"/>
    <property type="evidence" value="ECO:0007669"/>
    <property type="project" value="UniProtKB-ARBA"/>
</dbReference>
<dbReference type="GO" id="GO:0005509">
    <property type="term" value="F:calcium ion binding"/>
    <property type="evidence" value="ECO:0007669"/>
    <property type="project" value="InterPro"/>
</dbReference>
<dbReference type="GO" id="GO:0005911">
    <property type="term" value="C:cell-cell junction"/>
    <property type="evidence" value="ECO:0007669"/>
    <property type="project" value="UniProtKB-ARBA"/>
</dbReference>
<dbReference type="PROSITE" id="PS00010">
    <property type="entry name" value="ASX_HYDROXYL"/>
    <property type="match status" value="6"/>
</dbReference>
<dbReference type="FunFam" id="2.10.25.10:FF:000230">
    <property type="entry name" value="Delta-like protein"/>
    <property type="match status" value="3"/>
</dbReference>
<evidence type="ECO:0000256" key="15">
    <source>
        <dbReference type="SAM" id="MobiDB-lite"/>
    </source>
</evidence>
<evidence type="ECO:0000256" key="8">
    <source>
        <dbReference type="ARBA" id="ARBA00022737"/>
    </source>
</evidence>
<dbReference type="SMART" id="SM00179">
    <property type="entry name" value="EGF_CA"/>
    <property type="match status" value="7"/>
</dbReference>
<dbReference type="EMBL" id="JAWDGP010003531">
    <property type="protein sequence ID" value="KAK3773528.1"/>
    <property type="molecule type" value="Genomic_DNA"/>
</dbReference>
<keyword evidence="5" id="KW-0597">Phosphoprotein</keyword>
<dbReference type="Pfam" id="PF00008">
    <property type="entry name" value="EGF"/>
    <property type="match status" value="6"/>
</dbReference>
<keyword evidence="4 14" id="KW-0245">EGF-like domain</keyword>
<dbReference type="InterPro" id="IPR001881">
    <property type="entry name" value="EGF-like_Ca-bd_dom"/>
</dbReference>
<feature type="domain" description="EGF-like" evidence="16">
    <location>
        <begin position="682"/>
        <end position="718"/>
    </location>
</feature>
<feature type="domain" description="EGF-like" evidence="16">
    <location>
        <begin position="567"/>
        <end position="604"/>
    </location>
</feature>
<name>A0AAE0ZQ38_9GAST</name>
<dbReference type="GO" id="GO:0061326">
    <property type="term" value="P:renal tubule development"/>
    <property type="evidence" value="ECO:0007669"/>
    <property type="project" value="UniProtKB-ARBA"/>
</dbReference>
<keyword evidence="13" id="KW-0325">Glycoprotein</keyword>
<feature type="disulfide bond" evidence="14">
    <location>
        <begin position="632"/>
        <end position="641"/>
    </location>
</feature>
<dbReference type="SUPFAM" id="SSF57184">
    <property type="entry name" value="Growth factor receptor domain"/>
    <property type="match status" value="1"/>
</dbReference>
<evidence type="ECO:0000256" key="14">
    <source>
        <dbReference type="PROSITE-ProRule" id="PRU00076"/>
    </source>
</evidence>
<dbReference type="InterPro" id="IPR000742">
    <property type="entry name" value="EGF"/>
</dbReference>
<dbReference type="AlphaFoldDB" id="A0AAE0ZQ38"/>
<dbReference type="FunFam" id="2.10.25.10:FF:000109">
    <property type="entry name" value="Notch homolog 4, [Drosophila]"/>
    <property type="match status" value="1"/>
</dbReference>
<feature type="disulfide bond" evidence="14">
    <location>
        <begin position="670"/>
        <end position="679"/>
    </location>
</feature>
<evidence type="ECO:0000256" key="12">
    <source>
        <dbReference type="ARBA" id="ARBA00023157"/>
    </source>
</evidence>
<dbReference type="Pfam" id="PF12661">
    <property type="entry name" value="hEGF"/>
    <property type="match status" value="1"/>
</dbReference>
<keyword evidence="10" id="KW-1133">Transmembrane helix</keyword>
<keyword evidence="2" id="KW-0217">Developmental protein</keyword>
<dbReference type="GO" id="GO:0051049">
    <property type="term" value="P:regulation of transport"/>
    <property type="evidence" value="ECO:0007669"/>
    <property type="project" value="UniProtKB-ARBA"/>
</dbReference>
<gene>
    <name evidence="17" type="ORF">RRG08_022240</name>
</gene>
<sequence>MIAFKPRVQLINEIGSLFRNCFQGVLCPPNACLNGHRITQSLYTKFCCCGKGKMMSPHLSVNKILQMILFTAMLTNTLANHFRGGTISWKPVGGYKVEFFFKMGWTYGEGPGCTEQKIGQFVDDPLLGGRGSVCNWICTTGCPGQPVMHSSSYYCMAANKQEMWEQGQMSFNYTFLNSGPFVAAFEGNDWMTLGNGKGKGPWSISTTIDLRARSDTNKPNSSPEALSQTIYYMQYDCHHELRIPIYDPDGDKVICQWAVGDECKAVCNALPGARLNESTCTIIFDSNSANLYEKGQFYAVAITIKDYPKTTITLDGKDRKTPLDSLSSVPIQFLIQTPTFPVGCDEKPRFVGPTPAEGSELTVQAGESLDSVVAADNSNDFTKKIVTIDVMGPISLHQYSLIQDASRTNTFQKTLTWQTTNADIGGHIICARAVNERGKTGDPRCFTVKIVVDPCDKKPCQNGATCQSNKGTFACQCVPGYTGGVCETDIDNCSNPNPCQNGATCHDLVNDFSCTCVPGFTGKDCHIDIDDCSNPNPCQNGATCHDLVNDFSCTCVPGYTDKDCSSDIDDCSNPNPCQNGATCHDLVNDFSCSCVPGFTDKDCSIDIDDCQSDPCKHGGVCHDLVNDYVCICVPGFTDKNCATEIDECLSDPCINEGNCTDQVNDFTCTCPPGFTGKNCHIGVDFCKLKPCANGGICHNGFTGFTCQCVDGWQGRICDYRSAISQRATCTRREAVNRAVPGQVLEQRACCQATEYSDCKCFLSPYAEPEEIEMDQTMRDLLCALVGFPLGLGLSFLTWTLISCWSSRIETGENVQNYRKKHPPAKRYPSRTQNWVDAQSSRDESPQRKTTITNHAPFTGKKFLYPKSLMGVNGSPVDAAPHPPTVGGSSTPMNIYRASFNDDSIHSTGPKKHADTYSSGATDWSSF</sequence>
<keyword evidence="8" id="KW-0677">Repeat</keyword>
<dbReference type="PROSITE" id="PS00022">
    <property type="entry name" value="EGF_1"/>
    <property type="match status" value="4"/>
</dbReference>